<dbReference type="InterPro" id="IPR003439">
    <property type="entry name" value="ABC_transporter-like_ATP-bd"/>
</dbReference>
<organism evidence="5 6">
    <name type="scientific">Sporosarcina ureae</name>
    <dbReference type="NCBI Taxonomy" id="1571"/>
    <lineage>
        <taxon>Bacteria</taxon>
        <taxon>Bacillati</taxon>
        <taxon>Bacillota</taxon>
        <taxon>Bacilli</taxon>
        <taxon>Bacillales</taxon>
        <taxon>Caryophanaceae</taxon>
        <taxon>Sporosarcina</taxon>
    </lineage>
</organism>
<evidence type="ECO:0000259" key="4">
    <source>
        <dbReference type="PROSITE" id="PS50893"/>
    </source>
</evidence>
<keyword evidence="2" id="KW-0547">Nucleotide-binding</keyword>
<dbReference type="Pfam" id="PF00005">
    <property type="entry name" value="ABC_tran"/>
    <property type="match status" value="1"/>
</dbReference>
<sequence>MSGLTIDHISHSYDGGKTVLQGVNYHVGDGEFHCLVGRSGCGKTSFLKIASGLMKAEVGHILLDGQQVLKPIADAGFVFQSPTLLEWKTVLENVLFPIELKRKSTLEEQDRAKALLELMKIEQHTYSFPLQLSGGQQSRVAIARALIKNPQYLFLDEPFAALDAITREELQDDLLALCAHHQMTVLFITHDIAEAIYVADHVLVMEEGKIVHTETIDLPKPRTLDTRYSSRFNELGFVLRQALEGVPVK</sequence>
<name>A0ABM6JW50_SPOUR</name>
<keyword evidence="3 5" id="KW-0067">ATP-binding</keyword>
<gene>
    <name evidence="5" type="ORF">SporoS204_09760</name>
</gene>
<dbReference type="InterPro" id="IPR027417">
    <property type="entry name" value="P-loop_NTPase"/>
</dbReference>
<evidence type="ECO:0000256" key="1">
    <source>
        <dbReference type="ARBA" id="ARBA00022448"/>
    </source>
</evidence>
<dbReference type="EMBL" id="CP015108">
    <property type="protein sequence ID" value="ARF14404.1"/>
    <property type="molecule type" value="Genomic_DNA"/>
</dbReference>
<evidence type="ECO:0000313" key="5">
    <source>
        <dbReference type="EMBL" id="ARF14404.1"/>
    </source>
</evidence>
<evidence type="ECO:0000256" key="2">
    <source>
        <dbReference type="ARBA" id="ARBA00022741"/>
    </source>
</evidence>
<proteinExistence type="predicted"/>
<dbReference type="PROSITE" id="PS50893">
    <property type="entry name" value="ABC_TRANSPORTER_2"/>
    <property type="match status" value="1"/>
</dbReference>
<dbReference type="GO" id="GO:0005524">
    <property type="term" value="F:ATP binding"/>
    <property type="evidence" value="ECO:0007669"/>
    <property type="project" value="UniProtKB-KW"/>
</dbReference>
<keyword evidence="1" id="KW-0813">Transport</keyword>
<dbReference type="InterPro" id="IPR017871">
    <property type="entry name" value="ABC_transporter-like_CS"/>
</dbReference>
<dbReference type="InterPro" id="IPR003593">
    <property type="entry name" value="AAA+_ATPase"/>
</dbReference>
<dbReference type="PANTHER" id="PTHR42788">
    <property type="entry name" value="TAURINE IMPORT ATP-BINDING PROTEIN-RELATED"/>
    <property type="match status" value="1"/>
</dbReference>
<evidence type="ECO:0000256" key="3">
    <source>
        <dbReference type="ARBA" id="ARBA00022840"/>
    </source>
</evidence>
<dbReference type="SUPFAM" id="SSF52540">
    <property type="entry name" value="P-loop containing nucleoside triphosphate hydrolases"/>
    <property type="match status" value="1"/>
</dbReference>
<dbReference type="Gene3D" id="3.40.50.300">
    <property type="entry name" value="P-loop containing nucleotide triphosphate hydrolases"/>
    <property type="match status" value="1"/>
</dbReference>
<evidence type="ECO:0000313" key="6">
    <source>
        <dbReference type="Proteomes" id="UP000192486"/>
    </source>
</evidence>
<dbReference type="PANTHER" id="PTHR42788:SF13">
    <property type="entry name" value="ALIPHATIC SULFONATES IMPORT ATP-BINDING PROTEIN SSUB"/>
    <property type="match status" value="1"/>
</dbReference>
<dbReference type="CDD" id="cd03293">
    <property type="entry name" value="ABC_NrtD_SsuB_transporters"/>
    <property type="match status" value="1"/>
</dbReference>
<dbReference type="InterPro" id="IPR050166">
    <property type="entry name" value="ABC_transporter_ATP-bind"/>
</dbReference>
<dbReference type="Proteomes" id="UP000192486">
    <property type="component" value="Chromosome"/>
</dbReference>
<reference evidence="5 6" key="1">
    <citation type="submission" date="2016-04" db="EMBL/GenBank/DDBJ databases">
        <title>Comparative Genomics and Epigenetics of Sporosarcina ureae.</title>
        <authorList>
            <person name="Oliver A.S."/>
            <person name="Cooper K.K."/>
        </authorList>
    </citation>
    <scope>NUCLEOTIDE SEQUENCE [LARGE SCALE GENOMIC DNA]</scope>
    <source>
        <strain evidence="5 6">S204</strain>
    </source>
</reference>
<protein>
    <submittedName>
        <fullName evidence="5">Nitrate ABC transporter ATP-binding protein</fullName>
    </submittedName>
</protein>
<keyword evidence="6" id="KW-1185">Reference proteome</keyword>
<dbReference type="RefSeq" id="WP_029053392.1">
    <property type="nucleotide sequence ID" value="NZ_CP015108.1"/>
</dbReference>
<feature type="domain" description="ABC transporter" evidence="4">
    <location>
        <begin position="4"/>
        <end position="232"/>
    </location>
</feature>
<dbReference type="PROSITE" id="PS00211">
    <property type="entry name" value="ABC_TRANSPORTER_1"/>
    <property type="match status" value="1"/>
</dbReference>
<dbReference type="SMART" id="SM00382">
    <property type="entry name" value="AAA"/>
    <property type="match status" value="1"/>
</dbReference>
<accession>A0ABM6JW50</accession>